<accession>A0A0C3CLB1</accession>
<dbReference type="Pfam" id="PF22514">
    <property type="entry name" value="EXPB1_D1"/>
    <property type="match status" value="1"/>
</dbReference>
<gene>
    <name evidence="2" type="ORF">M413DRAFT_52863</name>
</gene>
<reference evidence="3" key="2">
    <citation type="submission" date="2015-01" db="EMBL/GenBank/DDBJ databases">
        <title>Evolutionary Origins and Diversification of the Mycorrhizal Mutualists.</title>
        <authorList>
            <consortium name="DOE Joint Genome Institute"/>
            <consortium name="Mycorrhizal Genomics Consortium"/>
            <person name="Kohler A."/>
            <person name="Kuo A."/>
            <person name="Nagy L.G."/>
            <person name="Floudas D."/>
            <person name="Copeland A."/>
            <person name="Barry K.W."/>
            <person name="Cichocki N."/>
            <person name="Veneault-Fourrey C."/>
            <person name="LaButti K."/>
            <person name="Lindquist E.A."/>
            <person name="Lipzen A."/>
            <person name="Lundell T."/>
            <person name="Morin E."/>
            <person name="Murat C."/>
            <person name="Riley R."/>
            <person name="Ohm R."/>
            <person name="Sun H."/>
            <person name="Tunlid A."/>
            <person name="Henrissat B."/>
            <person name="Grigoriev I.V."/>
            <person name="Hibbett D.S."/>
            <person name="Martin F."/>
        </authorList>
    </citation>
    <scope>NUCLEOTIDE SEQUENCE [LARGE SCALE GENOMIC DNA]</scope>
    <source>
        <strain evidence="3">h7</strain>
    </source>
</reference>
<dbReference type="HOGENOM" id="CLU_064531_1_0_1"/>
<proteinExistence type="predicted"/>
<evidence type="ECO:0000313" key="2">
    <source>
        <dbReference type="EMBL" id="KIM44561.1"/>
    </source>
</evidence>
<dbReference type="AlphaFoldDB" id="A0A0C3CLB1"/>
<feature type="non-terminal residue" evidence="2">
    <location>
        <position position="179"/>
    </location>
</feature>
<evidence type="ECO:0000313" key="3">
    <source>
        <dbReference type="Proteomes" id="UP000053424"/>
    </source>
</evidence>
<feature type="non-terminal residue" evidence="2">
    <location>
        <position position="1"/>
    </location>
</feature>
<keyword evidence="3" id="KW-1185">Reference proteome</keyword>
<dbReference type="Gene3D" id="2.40.40.10">
    <property type="entry name" value="RlpA-like domain"/>
    <property type="match status" value="1"/>
</dbReference>
<dbReference type="OrthoDB" id="5823761at2759"/>
<organism evidence="2 3">
    <name type="scientific">Hebeloma cylindrosporum</name>
    <dbReference type="NCBI Taxonomy" id="76867"/>
    <lineage>
        <taxon>Eukaryota</taxon>
        <taxon>Fungi</taxon>
        <taxon>Dikarya</taxon>
        <taxon>Basidiomycota</taxon>
        <taxon>Agaricomycotina</taxon>
        <taxon>Agaricomycetes</taxon>
        <taxon>Agaricomycetidae</taxon>
        <taxon>Agaricales</taxon>
        <taxon>Agaricineae</taxon>
        <taxon>Hymenogastraceae</taxon>
        <taxon>Hebeloma</taxon>
    </lineage>
</organism>
<dbReference type="SUPFAM" id="SSF50685">
    <property type="entry name" value="Barwin-like endoglucanases"/>
    <property type="match status" value="1"/>
</dbReference>
<feature type="domain" description="Expansin-like EG45" evidence="1">
    <location>
        <begin position="26"/>
        <end position="149"/>
    </location>
</feature>
<name>A0A0C3CLB1_HEBCY</name>
<dbReference type="Proteomes" id="UP000053424">
    <property type="component" value="Unassembled WGS sequence"/>
</dbReference>
<sequence length="179" mass="18064">EGRALGGYIQSSSGLASFTAYSGCGSPACGEPGNGFTAAMNQLAYGAPPGQGSGDACGRCFSITGTGDPYSPWSTGPFNTIVVKVTDLCPAEGDGRWCEQTTSNPTNQYGKPFHFDICEDTGGADAFFPSGLGALIGNFTEVSCNQWSGSNGGALWNGACLAGETAGNWPAIGCGNEGT</sequence>
<dbReference type="STRING" id="686832.A0A0C3CLB1"/>
<reference evidence="2 3" key="1">
    <citation type="submission" date="2014-04" db="EMBL/GenBank/DDBJ databases">
        <authorList>
            <consortium name="DOE Joint Genome Institute"/>
            <person name="Kuo A."/>
            <person name="Gay G."/>
            <person name="Dore J."/>
            <person name="Kohler A."/>
            <person name="Nagy L.G."/>
            <person name="Floudas D."/>
            <person name="Copeland A."/>
            <person name="Barry K.W."/>
            <person name="Cichocki N."/>
            <person name="Veneault-Fourrey C."/>
            <person name="LaButti K."/>
            <person name="Lindquist E.A."/>
            <person name="Lipzen A."/>
            <person name="Lundell T."/>
            <person name="Morin E."/>
            <person name="Murat C."/>
            <person name="Sun H."/>
            <person name="Tunlid A."/>
            <person name="Henrissat B."/>
            <person name="Grigoriev I.V."/>
            <person name="Hibbett D.S."/>
            <person name="Martin F."/>
            <person name="Nordberg H.P."/>
            <person name="Cantor M.N."/>
            <person name="Hua S.X."/>
        </authorList>
    </citation>
    <scope>NUCLEOTIDE SEQUENCE [LARGE SCALE GENOMIC DNA]</scope>
    <source>
        <strain evidence="3">h7</strain>
    </source>
</reference>
<dbReference type="GO" id="GO:0016787">
    <property type="term" value="F:hydrolase activity"/>
    <property type="evidence" value="ECO:0007669"/>
    <property type="project" value="UniProtKB-KW"/>
</dbReference>
<protein>
    <submittedName>
        <fullName evidence="2">Glycoside hydrolase family 45 protein</fullName>
    </submittedName>
</protein>
<dbReference type="InterPro" id="IPR007112">
    <property type="entry name" value="Expansin/allergen_DPBB_dom"/>
</dbReference>
<dbReference type="PROSITE" id="PS50842">
    <property type="entry name" value="EXPANSIN_EG45"/>
    <property type="match status" value="1"/>
</dbReference>
<dbReference type="CDD" id="cd22278">
    <property type="entry name" value="DPBB_GH45_endoglucanase"/>
    <property type="match status" value="1"/>
</dbReference>
<evidence type="ECO:0000259" key="1">
    <source>
        <dbReference type="PROSITE" id="PS50842"/>
    </source>
</evidence>
<keyword evidence="2" id="KW-0378">Hydrolase</keyword>
<dbReference type="InterPro" id="IPR036908">
    <property type="entry name" value="RlpA-like_sf"/>
</dbReference>
<dbReference type="EMBL" id="KN831773">
    <property type="protein sequence ID" value="KIM44561.1"/>
    <property type="molecule type" value="Genomic_DNA"/>
</dbReference>